<accession>A0AAP0HT05</accession>
<protein>
    <submittedName>
        <fullName evidence="1">Uncharacterized protein</fullName>
    </submittedName>
</protein>
<sequence length="64" mass="7348">MARAPYMFSIKACVWSQDDNQVDHHPNNRSPILGFDKPLNTPSNTRAVRLPLFEIFSLRYSGVQ</sequence>
<organism evidence="1 2">
    <name type="scientific">Stephania japonica</name>
    <dbReference type="NCBI Taxonomy" id="461633"/>
    <lineage>
        <taxon>Eukaryota</taxon>
        <taxon>Viridiplantae</taxon>
        <taxon>Streptophyta</taxon>
        <taxon>Embryophyta</taxon>
        <taxon>Tracheophyta</taxon>
        <taxon>Spermatophyta</taxon>
        <taxon>Magnoliopsida</taxon>
        <taxon>Ranunculales</taxon>
        <taxon>Menispermaceae</taxon>
        <taxon>Menispermoideae</taxon>
        <taxon>Cissampelideae</taxon>
        <taxon>Stephania</taxon>
    </lineage>
</organism>
<gene>
    <name evidence="1" type="ORF">Sjap_022576</name>
</gene>
<dbReference type="EMBL" id="JBBNAE010000009">
    <property type="protein sequence ID" value="KAK9097079.1"/>
    <property type="molecule type" value="Genomic_DNA"/>
</dbReference>
<reference evidence="1 2" key="1">
    <citation type="submission" date="2024-01" db="EMBL/GenBank/DDBJ databases">
        <title>Genome assemblies of Stephania.</title>
        <authorList>
            <person name="Yang L."/>
        </authorList>
    </citation>
    <scope>NUCLEOTIDE SEQUENCE [LARGE SCALE GENOMIC DNA]</scope>
    <source>
        <strain evidence="1">QJT</strain>
        <tissue evidence="1">Leaf</tissue>
    </source>
</reference>
<dbReference type="AlphaFoldDB" id="A0AAP0HT05"/>
<name>A0AAP0HT05_9MAGN</name>
<evidence type="ECO:0000313" key="2">
    <source>
        <dbReference type="Proteomes" id="UP001417504"/>
    </source>
</evidence>
<evidence type="ECO:0000313" key="1">
    <source>
        <dbReference type="EMBL" id="KAK9097079.1"/>
    </source>
</evidence>
<dbReference type="Proteomes" id="UP001417504">
    <property type="component" value="Unassembled WGS sequence"/>
</dbReference>
<comment type="caution">
    <text evidence="1">The sequence shown here is derived from an EMBL/GenBank/DDBJ whole genome shotgun (WGS) entry which is preliminary data.</text>
</comment>
<proteinExistence type="predicted"/>
<keyword evidence="2" id="KW-1185">Reference proteome</keyword>